<dbReference type="Gene3D" id="3.30.200.20">
    <property type="entry name" value="Phosphorylase Kinase, domain 1"/>
    <property type="match status" value="1"/>
</dbReference>
<evidence type="ECO:0000256" key="9">
    <source>
        <dbReference type="ARBA" id="ARBA00022679"/>
    </source>
</evidence>
<evidence type="ECO:0000259" key="25">
    <source>
        <dbReference type="PROSITE" id="PS50011"/>
    </source>
</evidence>
<dbReference type="FunFam" id="3.80.10.10:FF:001655">
    <property type="entry name" value="Putative leucine-rich repeat receptor-like protein kinase family protein"/>
    <property type="match status" value="1"/>
</dbReference>
<reference evidence="26 27" key="1">
    <citation type="journal article" date="2013" name="Genome Biol.">
        <title>The genome sequence of the most widely cultivated cacao type and its use to identify candidate genes regulating pod color.</title>
        <authorList>
            <person name="Motamayor J.C."/>
            <person name="Mockaitis K."/>
            <person name="Schmutz J."/>
            <person name="Haiminen N."/>
            <person name="Iii D.L."/>
            <person name="Cornejo O."/>
            <person name="Findley S.D."/>
            <person name="Zheng P."/>
            <person name="Utro F."/>
            <person name="Royaert S."/>
            <person name="Saski C."/>
            <person name="Jenkins J."/>
            <person name="Podicheti R."/>
            <person name="Zhao M."/>
            <person name="Scheffler B.E."/>
            <person name="Stack J.C."/>
            <person name="Feltus F.A."/>
            <person name="Mustiga G.M."/>
            <person name="Amores F."/>
            <person name="Phillips W."/>
            <person name="Marelli J.P."/>
            <person name="May G.D."/>
            <person name="Shapiro H."/>
            <person name="Ma J."/>
            <person name="Bustamante C.D."/>
            <person name="Schnell R.J."/>
            <person name="Main D."/>
            <person name="Gilbert D."/>
            <person name="Parida L."/>
            <person name="Kuhn D.N."/>
        </authorList>
    </citation>
    <scope>NUCLEOTIDE SEQUENCE [LARGE SCALE GENOMIC DNA]</scope>
    <source>
        <strain evidence="27">cv. Matina 1-6</strain>
    </source>
</reference>
<dbReference type="InterPro" id="IPR000719">
    <property type="entry name" value="Prot_kinase_dom"/>
</dbReference>
<evidence type="ECO:0000256" key="12">
    <source>
        <dbReference type="ARBA" id="ARBA00022737"/>
    </source>
</evidence>
<dbReference type="InterPro" id="IPR011009">
    <property type="entry name" value="Kinase-like_dom_sf"/>
</dbReference>
<keyword evidence="15 22" id="KW-0067">ATP-binding</keyword>
<feature type="domain" description="Protein kinase" evidence="25">
    <location>
        <begin position="699"/>
        <end position="994"/>
    </location>
</feature>
<evidence type="ECO:0000256" key="17">
    <source>
        <dbReference type="ARBA" id="ARBA00023136"/>
    </source>
</evidence>
<evidence type="ECO:0000256" key="1">
    <source>
        <dbReference type="ARBA" id="ARBA00004162"/>
    </source>
</evidence>
<dbReference type="FunFam" id="3.30.200.20:FF:000432">
    <property type="entry name" value="LRR receptor-like serine/threonine-protein kinase EFR"/>
    <property type="match status" value="1"/>
</dbReference>
<dbReference type="eggNOG" id="ENOG502R8ZZ">
    <property type="taxonomic scope" value="Eukaryota"/>
</dbReference>
<dbReference type="Pfam" id="PF08263">
    <property type="entry name" value="LRRNT_2"/>
    <property type="match status" value="1"/>
</dbReference>
<keyword evidence="14 26" id="KW-0418">Kinase</keyword>
<dbReference type="PROSITE" id="PS51450">
    <property type="entry name" value="LRR"/>
    <property type="match status" value="1"/>
</dbReference>
<dbReference type="InterPro" id="IPR008271">
    <property type="entry name" value="Ser/Thr_kinase_AS"/>
</dbReference>
<dbReference type="SUPFAM" id="SSF56112">
    <property type="entry name" value="Protein kinase-like (PK-like)"/>
    <property type="match status" value="1"/>
</dbReference>
<dbReference type="InterPro" id="IPR051716">
    <property type="entry name" value="Plant_RL_S/T_kinase"/>
</dbReference>
<feature type="transmembrane region" description="Helical" evidence="23">
    <location>
        <begin position="644"/>
        <end position="665"/>
    </location>
</feature>
<evidence type="ECO:0000256" key="21">
    <source>
        <dbReference type="ARBA" id="ARBA00048679"/>
    </source>
</evidence>
<dbReference type="InterPro" id="IPR055414">
    <property type="entry name" value="LRR_R13L4/SHOC2-like"/>
</dbReference>
<evidence type="ECO:0000313" key="26">
    <source>
        <dbReference type="EMBL" id="EOY15800.1"/>
    </source>
</evidence>
<comment type="catalytic activity">
    <reaction evidence="20">
        <text>L-threonyl-[protein] + ATP = O-phospho-L-threonyl-[protein] + ADP + H(+)</text>
        <dbReference type="Rhea" id="RHEA:46608"/>
        <dbReference type="Rhea" id="RHEA-COMP:11060"/>
        <dbReference type="Rhea" id="RHEA-COMP:11605"/>
        <dbReference type="ChEBI" id="CHEBI:15378"/>
        <dbReference type="ChEBI" id="CHEBI:30013"/>
        <dbReference type="ChEBI" id="CHEBI:30616"/>
        <dbReference type="ChEBI" id="CHEBI:61977"/>
        <dbReference type="ChEBI" id="CHEBI:456216"/>
        <dbReference type="EC" id="2.7.11.1"/>
    </reaction>
</comment>
<dbReference type="FunFam" id="3.80.10.10:FF:000101">
    <property type="entry name" value="LRR receptor-like serine/threonine-protein kinase ERECTA"/>
    <property type="match status" value="1"/>
</dbReference>
<feature type="binding site" evidence="22">
    <location>
        <position position="727"/>
    </location>
    <ligand>
        <name>ATP</name>
        <dbReference type="ChEBI" id="CHEBI:30616"/>
    </ligand>
</feature>
<dbReference type="InterPro" id="IPR013210">
    <property type="entry name" value="LRR_N_plant-typ"/>
</dbReference>
<dbReference type="GO" id="GO:0004674">
    <property type="term" value="F:protein serine/threonine kinase activity"/>
    <property type="evidence" value="ECO:0007669"/>
    <property type="project" value="UniProtKB-KW"/>
</dbReference>
<dbReference type="InterPro" id="IPR001611">
    <property type="entry name" value="Leu-rich_rpt"/>
</dbReference>
<dbReference type="FunFam" id="1.10.510.10:FF:000358">
    <property type="entry name" value="Putative leucine-rich repeat receptor-like serine/threonine-protein kinase"/>
    <property type="match status" value="1"/>
</dbReference>
<dbReference type="InParanoid" id="A0A061FEQ2"/>
<comment type="catalytic activity">
    <reaction evidence="21">
        <text>L-seryl-[protein] + ATP = O-phospho-L-seryl-[protein] + ADP + H(+)</text>
        <dbReference type="Rhea" id="RHEA:17989"/>
        <dbReference type="Rhea" id="RHEA-COMP:9863"/>
        <dbReference type="Rhea" id="RHEA-COMP:11604"/>
        <dbReference type="ChEBI" id="CHEBI:15378"/>
        <dbReference type="ChEBI" id="CHEBI:29999"/>
        <dbReference type="ChEBI" id="CHEBI:30616"/>
        <dbReference type="ChEBI" id="CHEBI:83421"/>
        <dbReference type="ChEBI" id="CHEBI:456216"/>
        <dbReference type="EC" id="2.7.11.1"/>
    </reaction>
</comment>
<dbReference type="PANTHER" id="PTHR48053:SF136">
    <property type="entry name" value="PROTEIN KINASE, PLANT-TYPE, PUTATIVE-RELATED"/>
    <property type="match status" value="1"/>
</dbReference>
<keyword evidence="11 24" id="KW-0732">Signal</keyword>
<evidence type="ECO:0000256" key="3">
    <source>
        <dbReference type="ARBA" id="ARBA00008684"/>
    </source>
</evidence>
<dbReference type="EMBL" id="CM001886">
    <property type="protein sequence ID" value="EOY15800.1"/>
    <property type="molecule type" value="Genomic_DNA"/>
</dbReference>
<dbReference type="Pfam" id="PF00069">
    <property type="entry name" value="Pkinase"/>
    <property type="match status" value="1"/>
</dbReference>
<dbReference type="PROSITE" id="PS00108">
    <property type="entry name" value="PROTEIN_KINASE_ST"/>
    <property type="match status" value="1"/>
</dbReference>
<keyword evidence="8" id="KW-0433">Leucine-rich repeat</keyword>
<sequence length="1013" mass="110613">MNFFSHLHFALLAFLVYSKYICLCVESVPLSIVTDKEALISFKSQMSLEPPNPLSYWHQNSSPCNWTGVLCNKPGNRVVALNLSGFGLVGSISPQIGNLSFLRSLELQNNQLRGALPHQIGNLFRLRVLNLSFNSLEGAIPPNISKLTELRVLDLMTNKITGRVPEELIHLMKLQVLNLGRNLLSGAIPPSIANLSSLSTLNLGTNTLSGKIPGDLSRLSNLKYLDLTINNLTGTVPSSIYNMSSLVYLALASNNLWGKLPTDIGDTLPNLLGFNFCFNKFTGTIPGSLHNLTNIKIIRMAHNLLEGTVPPGLGNLPFLEMYNIGFNKIVSLDNDGLGFITSLTNSSRLKFLAFDGNLLEGAIPESIGNLSKVLSKLYMGGNRISGNIPSSIGHLSSLTLLNLSYNSICCEIPPEIGKLEELQMLGLAGNQISGSIPSSLGNLRKLNQIDLSGNQLVGEIPSTFKNFQNLLSLDLSNNMLNGSIAGEILNLPSLSTLLNLSGNFLRGTLPQEIGRLRSIVTIDLSNNRFSGNIPSSIRSCNSLEELFMAENMLSGPIPSALGEVKGLETLDLSSNQLSGSIPADLQKLQVLKSLNLSFNDLEGAIPTGGIFSNLSSVHLEGNPKLCLSSVCKKTQGHGRLLVKVYVSITIIITLAACFIVGLLLYKKKSKVNITEISELLKEQHQIISYDEIRRATESFNPENLIGSGSFGSVYKGCLRDGVRVAVKVLKKERTGSWKSFLAECEALRNVRHRNLVKLITSCSSLDFQNMEFLALVYEFLVNGSVEDWIEGKRRNTNGDGLNIMERLNVAIDVASALDYMHHDCEVPVVHCDLKPSNILLDEDMTAKIGDFGLARLLMESSEAQQSLGSTYDLKGSIGYIPPEYGLGKKPSKAGDVYSYGVMLLELFTGRRPTHESFVGELNLIKWVQSAFPSSMLQILDPELLPLMKNLQNDSQPINPEIQLDCLTTIFGVGLSCTTVSPDGRISMRDAHRKLKTVKDTLNNRSPAKNTEHG</sequence>
<dbReference type="InterPro" id="IPR003591">
    <property type="entry name" value="Leu-rich_rpt_typical-subtyp"/>
</dbReference>
<evidence type="ECO:0000256" key="18">
    <source>
        <dbReference type="ARBA" id="ARBA00023170"/>
    </source>
</evidence>
<dbReference type="InterPro" id="IPR017441">
    <property type="entry name" value="Protein_kinase_ATP_BS"/>
</dbReference>
<evidence type="ECO:0000256" key="2">
    <source>
        <dbReference type="ARBA" id="ARBA00004479"/>
    </source>
</evidence>
<dbReference type="OMA" id="IQIIRMA"/>
<dbReference type="GO" id="GO:0005524">
    <property type="term" value="F:ATP binding"/>
    <property type="evidence" value="ECO:0007669"/>
    <property type="project" value="UniProtKB-UniRule"/>
</dbReference>
<dbReference type="EC" id="2.7.11.1" evidence="4"/>
<evidence type="ECO:0000256" key="16">
    <source>
        <dbReference type="ARBA" id="ARBA00022989"/>
    </source>
</evidence>
<dbReference type="SMART" id="SM00220">
    <property type="entry name" value="S_TKc"/>
    <property type="match status" value="1"/>
</dbReference>
<keyword evidence="10 23" id="KW-0812">Transmembrane</keyword>
<evidence type="ECO:0000256" key="10">
    <source>
        <dbReference type="ARBA" id="ARBA00022692"/>
    </source>
</evidence>
<evidence type="ECO:0000256" key="6">
    <source>
        <dbReference type="ARBA" id="ARBA00022527"/>
    </source>
</evidence>
<dbReference type="Gene3D" id="1.10.510.10">
    <property type="entry name" value="Transferase(Phosphotransferase) domain 1"/>
    <property type="match status" value="1"/>
</dbReference>
<proteinExistence type="inferred from homology"/>
<dbReference type="PRINTS" id="PR00019">
    <property type="entry name" value="LEURICHRPT"/>
</dbReference>
<dbReference type="PROSITE" id="PS50011">
    <property type="entry name" value="PROTEIN_KINASE_DOM"/>
    <property type="match status" value="1"/>
</dbReference>
<evidence type="ECO:0000256" key="4">
    <source>
        <dbReference type="ARBA" id="ARBA00012513"/>
    </source>
</evidence>
<evidence type="ECO:0000256" key="19">
    <source>
        <dbReference type="ARBA" id="ARBA00023180"/>
    </source>
</evidence>
<evidence type="ECO:0000256" key="5">
    <source>
        <dbReference type="ARBA" id="ARBA00022475"/>
    </source>
</evidence>
<dbReference type="FunFam" id="3.80.10.10:FF:000288">
    <property type="entry name" value="LRR receptor-like serine/threonine-protein kinase EFR"/>
    <property type="match status" value="1"/>
</dbReference>
<keyword evidence="19" id="KW-0325">Glycoprotein</keyword>
<dbReference type="SMART" id="SM00369">
    <property type="entry name" value="LRR_TYP"/>
    <property type="match status" value="10"/>
</dbReference>
<keyword evidence="7" id="KW-0597">Phosphoprotein</keyword>
<keyword evidence="17 23" id="KW-0472">Membrane</keyword>
<evidence type="ECO:0000256" key="20">
    <source>
        <dbReference type="ARBA" id="ARBA00047899"/>
    </source>
</evidence>
<evidence type="ECO:0000256" key="7">
    <source>
        <dbReference type="ARBA" id="ARBA00022553"/>
    </source>
</evidence>
<evidence type="ECO:0000256" key="22">
    <source>
        <dbReference type="PROSITE-ProRule" id="PRU10141"/>
    </source>
</evidence>
<dbReference type="AlphaFoldDB" id="A0A061FEQ2"/>
<dbReference type="SUPFAM" id="SSF52058">
    <property type="entry name" value="L domain-like"/>
    <property type="match status" value="2"/>
</dbReference>
<dbReference type="CDD" id="cd14066">
    <property type="entry name" value="STKc_IRAK"/>
    <property type="match status" value="1"/>
</dbReference>
<dbReference type="Pfam" id="PF00560">
    <property type="entry name" value="LRR_1"/>
    <property type="match status" value="6"/>
</dbReference>
<dbReference type="HOGENOM" id="CLU_000288_22_0_1"/>
<evidence type="ECO:0000256" key="24">
    <source>
        <dbReference type="SAM" id="SignalP"/>
    </source>
</evidence>
<keyword evidence="18" id="KW-0675">Receptor</keyword>
<dbReference type="Proteomes" id="UP000026915">
    <property type="component" value="Chromosome 8"/>
</dbReference>
<dbReference type="Pfam" id="PF23598">
    <property type="entry name" value="LRR_14"/>
    <property type="match status" value="1"/>
</dbReference>
<feature type="chain" id="PRO_5001602499" description="non-specific serine/threonine protein kinase" evidence="24">
    <location>
        <begin position="19"/>
        <end position="1013"/>
    </location>
</feature>
<dbReference type="PANTHER" id="PTHR48053">
    <property type="entry name" value="LEUCINE RICH REPEAT FAMILY PROTEIN, EXPRESSED"/>
    <property type="match status" value="1"/>
</dbReference>
<keyword evidence="13 22" id="KW-0547">Nucleotide-binding</keyword>
<dbReference type="Gene3D" id="3.80.10.10">
    <property type="entry name" value="Ribonuclease Inhibitor"/>
    <property type="match status" value="4"/>
</dbReference>
<evidence type="ECO:0000313" key="27">
    <source>
        <dbReference type="Proteomes" id="UP000026915"/>
    </source>
</evidence>
<comment type="subcellular location">
    <subcellularLocation>
        <location evidence="1">Cell membrane</location>
        <topology evidence="1">Single-pass membrane protein</topology>
    </subcellularLocation>
    <subcellularLocation>
        <location evidence="2">Membrane</location>
        <topology evidence="2">Single-pass type I membrane protein</topology>
    </subcellularLocation>
</comment>
<evidence type="ECO:0000256" key="15">
    <source>
        <dbReference type="ARBA" id="ARBA00022840"/>
    </source>
</evidence>
<dbReference type="InterPro" id="IPR032675">
    <property type="entry name" value="LRR_dom_sf"/>
</dbReference>
<organism evidence="26 27">
    <name type="scientific">Theobroma cacao</name>
    <name type="common">Cacao</name>
    <name type="synonym">Cocoa</name>
    <dbReference type="NCBI Taxonomy" id="3641"/>
    <lineage>
        <taxon>Eukaryota</taxon>
        <taxon>Viridiplantae</taxon>
        <taxon>Streptophyta</taxon>
        <taxon>Embryophyta</taxon>
        <taxon>Tracheophyta</taxon>
        <taxon>Spermatophyta</taxon>
        <taxon>Magnoliopsida</taxon>
        <taxon>eudicotyledons</taxon>
        <taxon>Gunneridae</taxon>
        <taxon>Pentapetalae</taxon>
        <taxon>rosids</taxon>
        <taxon>malvids</taxon>
        <taxon>Malvales</taxon>
        <taxon>Malvaceae</taxon>
        <taxon>Byttnerioideae</taxon>
        <taxon>Theobroma</taxon>
    </lineage>
</organism>
<keyword evidence="6" id="KW-0723">Serine/threonine-protein kinase</keyword>
<protein>
    <recommendedName>
        <fullName evidence="4">non-specific serine/threonine protein kinase</fullName>
        <ecNumber evidence="4">2.7.11.1</ecNumber>
    </recommendedName>
</protein>
<accession>A0A061FEQ2</accession>
<dbReference type="Gramene" id="EOY15800">
    <property type="protein sequence ID" value="EOY15800"/>
    <property type="gene ID" value="TCM_034758"/>
</dbReference>
<feature type="signal peptide" evidence="24">
    <location>
        <begin position="1"/>
        <end position="18"/>
    </location>
</feature>
<dbReference type="GO" id="GO:0005886">
    <property type="term" value="C:plasma membrane"/>
    <property type="evidence" value="ECO:0007669"/>
    <property type="project" value="UniProtKB-SubCell"/>
</dbReference>
<keyword evidence="9" id="KW-0808">Transferase</keyword>
<keyword evidence="12" id="KW-0677">Repeat</keyword>
<evidence type="ECO:0000256" key="23">
    <source>
        <dbReference type="SAM" id="Phobius"/>
    </source>
</evidence>
<evidence type="ECO:0000256" key="14">
    <source>
        <dbReference type="ARBA" id="ARBA00022777"/>
    </source>
</evidence>
<keyword evidence="16 23" id="KW-1133">Transmembrane helix</keyword>
<keyword evidence="27" id="KW-1185">Reference proteome</keyword>
<evidence type="ECO:0000256" key="11">
    <source>
        <dbReference type="ARBA" id="ARBA00022729"/>
    </source>
</evidence>
<name>A0A061FEQ2_THECC</name>
<dbReference type="PROSITE" id="PS00107">
    <property type="entry name" value="PROTEIN_KINASE_ATP"/>
    <property type="match status" value="1"/>
</dbReference>
<evidence type="ECO:0000256" key="13">
    <source>
        <dbReference type="ARBA" id="ARBA00022741"/>
    </source>
</evidence>
<comment type="similarity">
    <text evidence="3">Belongs to the protein kinase superfamily. Ser/Thr protein kinase family.</text>
</comment>
<evidence type="ECO:0000256" key="8">
    <source>
        <dbReference type="ARBA" id="ARBA00022614"/>
    </source>
</evidence>
<keyword evidence="5" id="KW-1003">Cell membrane</keyword>
<gene>
    <name evidence="26" type="ORF">TCM_034758</name>
</gene>